<dbReference type="AlphaFoldDB" id="A0A6A4S1U9"/>
<evidence type="ECO:0000313" key="3">
    <source>
        <dbReference type="Proteomes" id="UP000438429"/>
    </source>
</evidence>
<reference evidence="2 3" key="1">
    <citation type="submission" date="2019-06" db="EMBL/GenBank/DDBJ databases">
        <title>Draft genomes of female and male turbot (Scophthalmus maximus).</title>
        <authorList>
            <person name="Xu H."/>
            <person name="Xu X.-W."/>
            <person name="Shao C."/>
            <person name="Chen S."/>
        </authorList>
    </citation>
    <scope>NUCLEOTIDE SEQUENCE [LARGE SCALE GENOMIC DNA]</scope>
    <source>
        <strain evidence="2">Ysfricsl-2016a</strain>
        <tissue evidence="2">Blood</tissue>
    </source>
</reference>
<protein>
    <submittedName>
        <fullName evidence="2">Uncharacterized protein</fullName>
    </submittedName>
</protein>
<dbReference type="EMBL" id="VEVO01000019">
    <property type="protein sequence ID" value="KAF0026967.1"/>
    <property type="molecule type" value="Genomic_DNA"/>
</dbReference>
<evidence type="ECO:0000256" key="1">
    <source>
        <dbReference type="SAM" id="MobiDB-lite"/>
    </source>
</evidence>
<sequence length="90" mass="10012">MTQTTCAGRSPVSRGASRFQAHSSTCLKERKRNETPDFKPRIVANRVTTVTVPLQSIRRLNRQRSYGGSFPLASRVSQPASSLPDVISYF</sequence>
<gene>
    <name evidence="2" type="ORF">F2P81_021704</name>
</gene>
<dbReference type="Proteomes" id="UP000438429">
    <property type="component" value="Unassembled WGS sequence"/>
</dbReference>
<feature type="region of interest" description="Disordered" evidence="1">
    <location>
        <begin position="1"/>
        <end position="33"/>
    </location>
</feature>
<proteinExistence type="predicted"/>
<accession>A0A6A4S1U9</accession>
<name>A0A6A4S1U9_SCOMX</name>
<evidence type="ECO:0000313" key="2">
    <source>
        <dbReference type="EMBL" id="KAF0026967.1"/>
    </source>
</evidence>
<comment type="caution">
    <text evidence="2">The sequence shown here is derived from an EMBL/GenBank/DDBJ whole genome shotgun (WGS) entry which is preliminary data.</text>
</comment>
<organism evidence="2 3">
    <name type="scientific">Scophthalmus maximus</name>
    <name type="common">Turbot</name>
    <name type="synonym">Psetta maxima</name>
    <dbReference type="NCBI Taxonomy" id="52904"/>
    <lineage>
        <taxon>Eukaryota</taxon>
        <taxon>Metazoa</taxon>
        <taxon>Chordata</taxon>
        <taxon>Craniata</taxon>
        <taxon>Vertebrata</taxon>
        <taxon>Euteleostomi</taxon>
        <taxon>Actinopterygii</taxon>
        <taxon>Neopterygii</taxon>
        <taxon>Teleostei</taxon>
        <taxon>Neoteleostei</taxon>
        <taxon>Acanthomorphata</taxon>
        <taxon>Carangaria</taxon>
        <taxon>Pleuronectiformes</taxon>
        <taxon>Pleuronectoidei</taxon>
        <taxon>Scophthalmidae</taxon>
        <taxon>Scophthalmus</taxon>
    </lineage>
</organism>